<gene>
    <name evidence="3" type="ORF">B0H94_11813</name>
</gene>
<proteinExistence type="predicted"/>
<dbReference type="Gene3D" id="2.60.120.860">
    <property type="match status" value="1"/>
</dbReference>
<feature type="domain" description="Siphovirus-type tail component C-terminal" evidence="2">
    <location>
        <begin position="170"/>
        <end position="275"/>
    </location>
</feature>
<dbReference type="InterPro" id="IPR008841">
    <property type="entry name" value="Siphovirus-type_tail_N"/>
</dbReference>
<name>A0A2P8H675_9BACI</name>
<dbReference type="Pfam" id="PF22768">
    <property type="entry name" value="SPP1_Dit"/>
    <property type="match status" value="1"/>
</dbReference>
<dbReference type="Gene3D" id="2.40.30.200">
    <property type="match status" value="1"/>
</dbReference>
<dbReference type="EMBL" id="PYAV01000018">
    <property type="protein sequence ID" value="PSL41700.1"/>
    <property type="molecule type" value="Genomic_DNA"/>
</dbReference>
<dbReference type="Pfam" id="PF05709">
    <property type="entry name" value="Sipho_tail"/>
    <property type="match status" value="1"/>
</dbReference>
<evidence type="ECO:0000259" key="1">
    <source>
        <dbReference type="Pfam" id="PF05709"/>
    </source>
</evidence>
<evidence type="ECO:0000313" key="4">
    <source>
        <dbReference type="Proteomes" id="UP000242310"/>
    </source>
</evidence>
<dbReference type="InterPro" id="IPR054738">
    <property type="entry name" value="Siphovirus-type_tail_C"/>
</dbReference>
<evidence type="ECO:0000313" key="3">
    <source>
        <dbReference type="EMBL" id="PSL41700.1"/>
    </source>
</evidence>
<protein>
    <submittedName>
        <fullName evidence="3">Tail protein</fullName>
    </submittedName>
</protein>
<accession>A0A2P8H675</accession>
<feature type="domain" description="Siphovirus-type tail component RIFT-related" evidence="1">
    <location>
        <begin position="8"/>
        <end position="123"/>
    </location>
</feature>
<organism evidence="3 4">
    <name type="scientific">Salsuginibacillus halophilus</name>
    <dbReference type="NCBI Taxonomy" id="517424"/>
    <lineage>
        <taxon>Bacteria</taxon>
        <taxon>Bacillati</taxon>
        <taxon>Bacillota</taxon>
        <taxon>Bacilli</taxon>
        <taxon>Bacillales</taxon>
        <taxon>Bacillaceae</taxon>
        <taxon>Salsuginibacillus</taxon>
    </lineage>
</organism>
<evidence type="ECO:0000259" key="2">
    <source>
        <dbReference type="Pfam" id="PF22768"/>
    </source>
</evidence>
<dbReference type="AlphaFoldDB" id="A0A2P8H675"/>
<dbReference type="OrthoDB" id="2079081at2"/>
<reference evidence="3 4" key="1">
    <citation type="submission" date="2018-03" db="EMBL/GenBank/DDBJ databases">
        <title>Genomic Encyclopedia of Type Strains, Phase III (KMG-III): the genomes of soil and plant-associated and newly described type strains.</title>
        <authorList>
            <person name="Whitman W."/>
        </authorList>
    </citation>
    <scope>NUCLEOTIDE SEQUENCE [LARGE SCALE GENOMIC DNA]</scope>
    <source>
        <strain evidence="3 4">CGMCC 1.07653</strain>
    </source>
</reference>
<comment type="caution">
    <text evidence="3">The sequence shown here is derived from an EMBL/GenBank/DDBJ whole genome shotgun (WGS) entry which is preliminary data.</text>
</comment>
<dbReference type="Proteomes" id="UP000242310">
    <property type="component" value="Unassembled WGS sequence"/>
</dbReference>
<keyword evidence="4" id="KW-1185">Reference proteome</keyword>
<sequence>MITYTNANGESITMNRDSTFRVVEFNGRGGADADVQMQKPPFFDGGQLVDVAFEERELELEVEIKSTDTAEHRRKLARVFNPKLKAGTLSYETSDGEWLIDCVATGVPQFPSKESSTGHQRCTVDLIAPNPYWRTPEIETSPTFEPLFKFPFEGSFEMGIQRDARIIDNDGDAPCPLQIEFNGPAENPRIENVTTGEYIKVKQTLQSSEVLKIDTTPGDKSVVIEESDGTQRNVFNWIDLQSTFFQLEVGENEIEYTADDDIQGAIVDMYYNKRYVGV</sequence>